<keyword evidence="1" id="KW-0813">Transport</keyword>
<reference evidence="3 4" key="1">
    <citation type="submission" date="2024-01" db="EMBL/GenBank/DDBJ databases">
        <title>Maribacter spp. originated from different algae showed divergent polysaccharides utilization ability.</title>
        <authorList>
            <person name="Wang H."/>
            <person name="Wu Y."/>
        </authorList>
    </citation>
    <scope>NUCLEOTIDE SEQUENCE [LARGE SCALE GENOMIC DNA]</scope>
    <source>
        <strain evidence="3 4">KPT27_14</strain>
    </source>
</reference>
<sequence length="839" mass="94183">MKKILASIILGLVTIFMVLSYSKISQEYVLLEKVKTKLIDYRQRLAPEKTYLHTDKDVYTNGDTIWFKTYLVDGITHEVSNKSKVVYVDLVNDRDSVVAQRKLFVNDKSVAGDIEIAYKIPQGTYTLRTYTKYMLNDKEPVIYQKQIPIIVQKLEQGPSLDNPMSNRTLEGFGVTASKSVSGIPKIKFYPEGGDLVTELPGTIGIEVLDGNGNGVALKGDIISSEDEIVTSFESHEFGLGRVRFIPREGRKYRASFTVDGKEYAYPLPESVSSGYLLNLQNREDHILVQVASSPDRTLEGTLLVGHRRGDLIFKRIGEPEDKSSYATKIFTSELKDGVSHFTLFASNGEPLAERLVFIDHPNNDAEISFSAPGKVYGKREKVNLDVVLTDANGSPLKGDFSVGVVSKNGIDQGHVNSFKSWLLLNSDLGGRIGDSDFFFEDGSKHRKFLLDALMLTHGWRRFVWKNMLSDTLVKMPKISPEKGIMVRGKTTKFKLPNRPKETSVILNLYGVDLINSKQKTNEQGKFSFGPFYFTDTLEATVEAYDSLAKWDSKKSNFSIALDEQWPRMATTIKGQQVQNTIQISKEYAKEEYQRKVTDYLYDPVGVTQLEEVTVTDKDKRLTRHEMATNSNPTARMTTGPFSSRLFREDVLGNEAMSAMDLLARTPGVRVTGTFPNQRLVIFQSIGNGDPLILVNGATSTVDFLQQLRAIEVEFIDVVKGPDLTIFGSKGAGGVIGIYTNKSYEELVAQEQYPGVVSFKVQGFYKTREFYTPDYYEEDPKKPDYRTTLYWNPDLAFSDAGLSQIDFFTGDKTGMFQVRVEGITEDGRPMAGLFDIEVVD</sequence>
<keyword evidence="1" id="KW-0998">Cell outer membrane</keyword>
<evidence type="ECO:0000259" key="2">
    <source>
        <dbReference type="Pfam" id="PF07715"/>
    </source>
</evidence>
<keyword evidence="1" id="KW-0472">Membrane</keyword>
<evidence type="ECO:0000256" key="1">
    <source>
        <dbReference type="PROSITE-ProRule" id="PRU01360"/>
    </source>
</evidence>
<accession>A0ABU7ILV2</accession>
<dbReference type="InterPro" id="IPR037066">
    <property type="entry name" value="Plug_dom_sf"/>
</dbReference>
<dbReference type="Gene3D" id="2.170.130.10">
    <property type="entry name" value="TonB-dependent receptor, plug domain"/>
    <property type="match status" value="1"/>
</dbReference>
<comment type="caution">
    <text evidence="3">The sequence shown here is derived from an EMBL/GenBank/DDBJ whole genome shotgun (WGS) entry which is preliminary data.</text>
</comment>
<proteinExistence type="inferred from homology"/>
<dbReference type="InterPro" id="IPR012910">
    <property type="entry name" value="Plug_dom"/>
</dbReference>
<keyword evidence="1" id="KW-1134">Transmembrane beta strand</keyword>
<dbReference type="EMBL" id="JAZDDF010000009">
    <property type="protein sequence ID" value="MEE1973796.1"/>
    <property type="molecule type" value="Genomic_DNA"/>
</dbReference>
<keyword evidence="4" id="KW-1185">Reference proteome</keyword>
<name>A0ABU7ILV2_9FLAO</name>
<evidence type="ECO:0000313" key="4">
    <source>
        <dbReference type="Proteomes" id="UP001343698"/>
    </source>
</evidence>
<comment type="similarity">
    <text evidence="1">Belongs to the TonB-dependent receptor family.</text>
</comment>
<dbReference type="SUPFAM" id="SSF56935">
    <property type="entry name" value="Porins"/>
    <property type="match status" value="1"/>
</dbReference>
<protein>
    <submittedName>
        <fullName evidence="3">TonB-dependent receptor plug domain-containing protein</fullName>
    </submittedName>
</protein>
<organism evidence="3 4">
    <name type="scientific">Maribacter flavus</name>
    <dbReference type="NCBI Taxonomy" id="1658664"/>
    <lineage>
        <taxon>Bacteria</taxon>
        <taxon>Pseudomonadati</taxon>
        <taxon>Bacteroidota</taxon>
        <taxon>Flavobacteriia</taxon>
        <taxon>Flavobacteriales</taxon>
        <taxon>Flavobacteriaceae</taxon>
        <taxon>Maribacter</taxon>
    </lineage>
</organism>
<dbReference type="Pfam" id="PF07715">
    <property type="entry name" value="Plug"/>
    <property type="match status" value="1"/>
</dbReference>
<dbReference type="Proteomes" id="UP001343698">
    <property type="component" value="Unassembled WGS sequence"/>
</dbReference>
<gene>
    <name evidence="3" type="ORF">V1H85_15150</name>
</gene>
<comment type="subcellular location">
    <subcellularLocation>
        <location evidence="1">Cell outer membrane</location>
        <topology evidence="1">Multi-pass membrane protein</topology>
    </subcellularLocation>
</comment>
<dbReference type="PROSITE" id="PS52016">
    <property type="entry name" value="TONB_DEPENDENT_REC_3"/>
    <property type="match status" value="1"/>
</dbReference>
<dbReference type="Gene3D" id="2.60.40.1930">
    <property type="match status" value="1"/>
</dbReference>
<feature type="domain" description="TonB-dependent receptor plug" evidence="2">
    <location>
        <begin position="647"/>
        <end position="734"/>
    </location>
</feature>
<evidence type="ECO:0000313" key="3">
    <source>
        <dbReference type="EMBL" id="MEE1973796.1"/>
    </source>
</evidence>
<keyword evidence="3" id="KW-0675">Receptor</keyword>
<keyword evidence="1" id="KW-0812">Transmembrane</keyword>
<dbReference type="RefSeq" id="WP_272637787.1">
    <property type="nucleotide sequence ID" value="NZ_JAZDDF010000009.1"/>
</dbReference>
<dbReference type="InterPro" id="IPR039426">
    <property type="entry name" value="TonB-dep_rcpt-like"/>
</dbReference>